<evidence type="ECO:0000313" key="2">
    <source>
        <dbReference type="EMBL" id="KAB7789947.1"/>
    </source>
</evidence>
<proteinExistence type="predicted"/>
<gene>
    <name evidence="2" type="ORF">F7D09_1560</name>
</gene>
<reference evidence="2 3" key="1">
    <citation type="submission" date="2019-09" db="EMBL/GenBank/DDBJ databases">
        <title>Characterization of the phylogenetic diversity of two novel species belonging to the genus Bifidobacterium: Bifidobacterium cebidarum sp. nov. and Bifidobacterium leontopitheci sp. nov.</title>
        <authorList>
            <person name="Lugli G.A."/>
            <person name="Duranti S."/>
            <person name="Milani C."/>
            <person name="Turroni F."/>
            <person name="Ventura M."/>
        </authorList>
    </citation>
    <scope>NUCLEOTIDE SEQUENCE [LARGE SCALE GENOMIC DNA]</scope>
    <source>
        <strain evidence="2 3">LMG 31471</strain>
    </source>
</reference>
<sequence length="95" mass="10140">MNIDETTMIADGGGRLARLRRLPSSAASAVRRRACMIDSRLRTLTARPEEGAVTAEYTVVLLAATGFGALLLVILKSDTIKTLLTNIVKQALNVG</sequence>
<feature type="transmembrane region" description="Helical" evidence="1">
    <location>
        <begin position="57"/>
        <end position="75"/>
    </location>
</feature>
<organism evidence="2 3">
    <name type="scientific">Bifidobacterium leontopitheci</name>
    <dbReference type="NCBI Taxonomy" id="2650774"/>
    <lineage>
        <taxon>Bacteria</taxon>
        <taxon>Bacillati</taxon>
        <taxon>Actinomycetota</taxon>
        <taxon>Actinomycetes</taxon>
        <taxon>Bifidobacteriales</taxon>
        <taxon>Bifidobacteriaceae</taxon>
        <taxon>Bifidobacterium</taxon>
    </lineage>
</organism>
<dbReference type="AlphaFoldDB" id="A0A6I1GKQ2"/>
<comment type="caution">
    <text evidence="2">The sequence shown here is derived from an EMBL/GenBank/DDBJ whole genome shotgun (WGS) entry which is preliminary data.</text>
</comment>
<dbReference type="EMBL" id="WBVT01000026">
    <property type="protein sequence ID" value="KAB7789947.1"/>
    <property type="molecule type" value="Genomic_DNA"/>
</dbReference>
<evidence type="ECO:0000256" key="1">
    <source>
        <dbReference type="SAM" id="Phobius"/>
    </source>
</evidence>
<dbReference type="Pfam" id="PF14029">
    <property type="entry name" value="DUF4244"/>
    <property type="match status" value="1"/>
</dbReference>
<evidence type="ECO:0008006" key="4">
    <source>
        <dbReference type="Google" id="ProtNLM"/>
    </source>
</evidence>
<keyword evidence="1" id="KW-0812">Transmembrane</keyword>
<keyword evidence="1" id="KW-0472">Membrane</keyword>
<keyword evidence="1" id="KW-1133">Transmembrane helix</keyword>
<name>A0A6I1GKQ2_9BIFI</name>
<accession>A0A6I1GKQ2</accession>
<dbReference type="RefSeq" id="WP_152234878.1">
    <property type="nucleotide sequence ID" value="NZ_JBHSKZ010000059.1"/>
</dbReference>
<dbReference type="InterPro" id="IPR025338">
    <property type="entry name" value="DUF4244"/>
</dbReference>
<dbReference type="Proteomes" id="UP000441772">
    <property type="component" value="Unassembled WGS sequence"/>
</dbReference>
<keyword evidence="3" id="KW-1185">Reference proteome</keyword>
<protein>
    <recommendedName>
        <fullName evidence="4">DUF4244 domain-containing protein</fullName>
    </recommendedName>
</protein>
<evidence type="ECO:0000313" key="3">
    <source>
        <dbReference type="Proteomes" id="UP000441772"/>
    </source>
</evidence>